<sequence>MDHLGDLIQFVPLVGHPKGKVTINAIVELALINLEVTFIYLLLLALVLLVLLKFRHIPGMMKQLCFNASNWVSLLNNISSTTIFILVPVFKMFMINDISPDLGHVQIDIISKEL</sequence>
<evidence type="ECO:0000256" key="1">
    <source>
        <dbReference type="SAM" id="Phobius"/>
    </source>
</evidence>
<keyword evidence="1" id="KW-0812">Transmembrane</keyword>
<accession>A0A1H8IK14</accession>
<dbReference type="EMBL" id="FOBW01000017">
    <property type="protein sequence ID" value="SEN68526.1"/>
    <property type="molecule type" value="Genomic_DNA"/>
</dbReference>
<proteinExistence type="predicted"/>
<protein>
    <submittedName>
        <fullName evidence="2">Uncharacterized protein</fullName>
    </submittedName>
</protein>
<name>A0A1H8IK14_9BACI</name>
<evidence type="ECO:0000313" key="3">
    <source>
        <dbReference type="Proteomes" id="UP000198553"/>
    </source>
</evidence>
<dbReference type="AlphaFoldDB" id="A0A1H8IK14"/>
<gene>
    <name evidence="2" type="ORF">SAMN05192533_11768</name>
</gene>
<reference evidence="3" key="1">
    <citation type="submission" date="2016-10" db="EMBL/GenBank/DDBJ databases">
        <authorList>
            <person name="Varghese N."/>
            <person name="Submissions S."/>
        </authorList>
    </citation>
    <scope>NUCLEOTIDE SEQUENCE [LARGE SCALE GENOMIC DNA]</scope>
    <source>
        <strain evidence="3">B48,IBRC-M 10115,DSM 25386,CECT 8001</strain>
    </source>
</reference>
<keyword evidence="1" id="KW-0472">Membrane</keyword>
<feature type="transmembrane region" description="Helical" evidence="1">
    <location>
        <begin position="74"/>
        <end position="95"/>
    </location>
</feature>
<dbReference type="Proteomes" id="UP000198553">
    <property type="component" value="Unassembled WGS sequence"/>
</dbReference>
<organism evidence="2 3">
    <name type="scientific">Mesobacillus persicus</name>
    <dbReference type="NCBI Taxonomy" id="930146"/>
    <lineage>
        <taxon>Bacteria</taxon>
        <taxon>Bacillati</taxon>
        <taxon>Bacillota</taxon>
        <taxon>Bacilli</taxon>
        <taxon>Bacillales</taxon>
        <taxon>Bacillaceae</taxon>
        <taxon>Mesobacillus</taxon>
    </lineage>
</organism>
<keyword evidence="1" id="KW-1133">Transmembrane helix</keyword>
<evidence type="ECO:0000313" key="2">
    <source>
        <dbReference type="EMBL" id="SEN68526.1"/>
    </source>
</evidence>
<feature type="transmembrane region" description="Helical" evidence="1">
    <location>
        <begin position="37"/>
        <end position="54"/>
    </location>
</feature>
<keyword evidence="3" id="KW-1185">Reference proteome</keyword>